<name>A0A8X7CAP6_9ARAC</name>
<accession>A0A8X7CAP6</accession>
<evidence type="ECO:0000313" key="1">
    <source>
        <dbReference type="EMBL" id="GFY59492.1"/>
    </source>
</evidence>
<proteinExistence type="predicted"/>
<reference evidence="1" key="1">
    <citation type="submission" date="2020-08" db="EMBL/GenBank/DDBJ databases">
        <title>Multicomponent nature underlies the extraordinary mechanical properties of spider dragline silk.</title>
        <authorList>
            <person name="Kono N."/>
            <person name="Nakamura H."/>
            <person name="Mori M."/>
            <person name="Yoshida Y."/>
            <person name="Ohtoshi R."/>
            <person name="Malay A.D."/>
            <person name="Moran D.A.P."/>
            <person name="Tomita M."/>
            <person name="Numata K."/>
            <person name="Arakawa K."/>
        </authorList>
    </citation>
    <scope>NUCLEOTIDE SEQUENCE</scope>
</reference>
<protein>
    <submittedName>
        <fullName evidence="1">Uncharacterized protein</fullName>
    </submittedName>
</protein>
<sequence>MIREFRKTVFKFRPPISRRDGETPFPSRAMEREFSAPETIQGDTCSRSWDAWIIPNSSRGRDPMSGALVSLYYDK</sequence>
<dbReference type="AlphaFoldDB" id="A0A8X7CAP6"/>
<comment type="caution">
    <text evidence="1">The sequence shown here is derived from an EMBL/GenBank/DDBJ whole genome shotgun (WGS) entry which is preliminary data.</text>
</comment>
<dbReference type="Proteomes" id="UP000886998">
    <property type="component" value="Unassembled WGS sequence"/>
</dbReference>
<evidence type="ECO:0000313" key="2">
    <source>
        <dbReference type="Proteomes" id="UP000886998"/>
    </source>
</evidence>
<dbReference type="EMBL" id="BMAV01012646">
    <property type="protein sequence ID" value="GFY59492.1"/>
    <property type="molecule type" value="Genomic_DNA"/>
</dbReference>
<gene>
    <name evidence="1" type="ORF">TNIN_191091</name>
</gene>
<organism evidence="1 2">
    <name type="scientific">Trichonephila inaurata madagascariensis</name>
    <dbReference type="NCBI Taxonomy" id="2747483"/>
    <lineage>
        <taxon>Eukaryota</taxon>
        <taxon>Metazoa</taxon>
        <taxon>Ecdysozoa</taxon>
        <taxon>Arthropoda</taxon>
        <taxon>Chelicerata</taxon>
        <taxon>Arachnida</taxon>
        <taxon>Araneae</taxon>
        <taxon>Araneomorphae</taxon>
        <taxon>Entelegynae</taxon>
        <taxon>Araneoidea</taxon>
        <taxon>Nephilidae</taxon>
        <taxon>Trichonephila</taxon>
        <taxon>Trichonephila inaurata</taxon>
    </lineage>
</organism>
<keyword evidence="2" id="KW-1185">Reference proteome</keyword>